<evidence type="ECO:0000313" key="2">
    <source>
        <dbReference type="RefSeq" id="XP_016458680.2"/>
    </source>
</evidence>
<dbReference type="RefSeq" id="XP_016458680.1">
    <property type="nucleotide sequence ID" value="XM_016603194.1"/>
</dbReference>
<dbReference type="AlphaFoldDB" id="A0A1S3Z2M5"/>
<accession>A0A1S3Z2M5</accession>
<dbReference type="RefSeq" id="XP_016458680.2">
    <property type="nucleotide sequence ID" value="XM_016603194.2"/>
</dbReference>
<reference evidence="2" key="2">
    <citation type="submission" date="2025-08" db="UniProtKB">
        <authorList>
            <consortium name="RefSeq"/>
        </authorList>
    </citation>
    <scope>IDENTIFICATION</scope>
    <source>
        <tissue evidence="2">Leaf</tissue>
    </source>
</reference>
<protein>
    <submittedName>
        <fullName evidence="2">Uncharacterized protein LOC107782319</fullName>
    </submittedName>
</protein>
<dbReference type="Proteomes" id="UP000790787">
    <property type="component" value="Chromosome 15"/>
</dbReference>
<dbReference type="KEGG" id="nta:107782319"/>
<dbReference type="PaxDb" id="4097-A0A1S3Z2M5"/>
<dbReference type="GeneID" id="107782319"/>
<gene>
    <name evidence="2" type="primary">LOC107782319</name>
</gene>
<dbReference type="OrthoDB" id="1301464at2759"/>
<proteinExistence type="predicted"/>
<keyword evidence="1" id="KW-1185">Reference proteome</keyword>
<name>A0A1S3Z2M5_TOBAC</name>
<organism evidence="1 2">
    <name type="scientific">Nicotiana tabacum</name>
    <name type="common">Common tobacco</name>
    <dbReference type="NCBI Taxonomy" id="4097"/>
    <lineage>
        <taxon>Eukaryota</taxon>
        <taxon>Viridiplantae</taxon>
        <taxon>Streptophyta</taxon>
        <taxon>Embryophyta</taxon>
        <taxon>Tracheophyta</taxon>
        <taxon>Spermatophyta</taxon>
        <taxon>Magnoliopsida</taxon>
        <taxon>eudicotyledons</taxon>
        <taxon>Gunneridae</taxon>
        <taxon>Pentapetalae</taxon>
        <taxon>asterids</taxon>
        <taxon>lamiids</taxon>
        <taxon>Solanales</taxon>
        <taxon>Solanaceae</taxon>
        <taxon>Nicotianoideae</taxon>
        <taxon>Nicotianeae</taxon>
        <taxon>Nicotiana</taxon>
    </lineage>
</organism>
<reference evidence="1" key="1">
    <citation type="journal article" date="2014" name="Nat. Commun.">
        <title>The tobacco genome sequence and its comparison with those of tomato and potato.</title>
        <authorList>
            <person name="Sierro N."/>
            <person name="Battey J.N."/>
            <person name="Ouadi S."/>
            <person name="Bakaher N."/>
            <person name="Bovet L."/>
            <person name="Willig A."/>
            <person name="Goepfert S."/>
            <person name="Peitsch M.C."/>
            <person name="Ivanov N.V."/>
        </authorList>
    </citation>
    <scope>NUCLEOTIDE SEQUENCE [LARGE SCALE GENOMIC DNA]</scope>
</reference>
<evidence type="ECO:0000313" key="1">
    <source>
        <dbReference type="Proteomes" id="UP000790787"/>
    </source>
</evidence>
<sequence>MDHSYSKGLILVIFSHKTKSILIYEDPGEIVIPPSDDDKIFMVPMLRLETIIDNLLSERPNIMSILPCTSSILLQHELKEVSNVIDSAEDEMATLWYSWLKSVSLIDQVTNFMFKWK</sequence>